<dbReference type="InterPro" id="IPR036922">
    <property type="entry name" value="Rieske_2Fe-2S_sf"/>
</dbReference>
<dbReference type="GO" id="GO:0044071">
    <property type="term" value="P:symbiont-mediated perturbation of host cell cycle progression"/>
    <property type="evidence" value="ECO:0007669"/>
    <property type="project" value="UniProtKB-KW"/>
</dbReference>
<keyword evidence="12" id="KW-0729">SH3-binding</keyword>
<keyword evidence="14" id="KW-0010">Activator</keyword>
<feature type="compositionally biased region" description="Polar residues" evidence="18">
    <location>
        <begin position="360"/>
        <end position="376"/>
    </location>
</feature>
<keyword evidence="8" id="KW-0479">Metal-binding</keyword>
<protein>
    <submittedName>
        <fullName evidence="19">Rex protein</fullName>
    </submittedName>
</protein>
<keyword evidence="17" id="KW-1077">G0/G1 host cell cycle checkpoint dysregulation by virus</keyword>
<dbReference type="GO" id="GO:0051537">
    <property type="term" value="F:2 iron, 2 sulfur cluster binding"/>
    <property type="evidence" value="ECO:0007669"/>
    <property type="project" value="InterPro"/>
</dbReference>
<evidence type="ECO:0000256" key="9">
    <source>
        <dbReference type="ARBA" id="ARBA00022771"/>
    </source>
</evidence>
<comment type="similarity">
    <text evidence="3">Belongs to the deltaretrovirus Tax protein family.</text>
</comment>
<keyword evidence="10" id="KW-0862">Zinc</keyword>
<evidence type="ECO:0000256" key="12">
    <source>
        <dbReference type="ARBA" id="ARBA00023036"/>
    </source>
</evidence>
<reference evidence="19" key="1">
    <citation type="journal article" date="1996" name="J. Gen. Virol.">
        <title>omplete nucleotide sequence of the Italian human T-cell lymphotropic virus type II isolate Gu and phylogenetic identification of a possible origin of South European epidemics.</title>
        <authorList>
            <person name="Salemi M."/>
            <person name="Vandamme A.M."/>
            <person name="Guano F."/>
            <person name="Gradozzi C."/>
            <person name="Cattaneo E."/>
            <person name="Casoli C."/>
            <person name="Bertazzoni U."/>
        </authorList>
    </citation>
    <scope>NUCLEOTIDE SEQUENCE</scope>
    <source>
        <strain evidence="19">IIb</strain>
    </source>
</reference>
<evidence type="ECO:0000256" key="2">
    <source>
        <dbReference type="ARBA" id="ARBA00004192"/>
    </source>
</evidence>
<feature type="region of interest" description="Disordered" evidence="18">
    <location>
        <begin position="343"/>
        <end position="376"/>
    </location>
</feature>
<evidence type="ECO:0000256" key="16">
    <source>
        <dbReference type="ARBA" id="ARBA00023200"/>
    </source>
</evidence>
<dbReference type="GO" id="GO:0008270">
    <property type="term" value="F:zinc ion binding"/>
    <property type="evidence" value="ECO:0007669"/>
    <property type="project" value="UniProtKB-KW"/>
</dbReference>
<feature type="region of interest" description="Disordered" evidence="18">
    <location>
        <begin position="1"/>
        <end position="23"/>
    </location>
</feature>
<organismHost>
    <name type="scientific">Homo sapiens</name>
    <name type="common">Human</name>
    <dbReference type="NCBI Taxonomy" id="9606"/>
</organismHost>
<evidence type="ECO:0000256" key="3">
    <source>
        <dbReference type="ARBA" id="ARBA00008015"/>
    </source>
</evidence>
<keyword evidence="4" id="KW-1121">Modulation of host cell cycle by virus</keyword>
<keyword evidence="9" id="KW-0863">Zinc-finger</keyword>
<dbReference type="GO" id="GO:0045893">
    <property type="term" value="P:positive regulation of DNA-templated transcription"/>
    <property type="evidence" value="ECO:0007669"/>
    <property type="project" value="InterPro"/>
</dbReference>
<evidence type="ECO:0000256" key="14">
    <source>
        <dbReference type="ARBA" id="ARBA00023159"/>
    </source>
</evidence>
<keyword evidence="6" id="KW-1048">Host nucleus</keyword>
<keyword evidence="7" id="KW-0945">Host-virus interaction</keyword>
<evidence type="ECO:0000256" key="17">
    <source>
        <dbReference type="ARBA" id="ARBA00023226"/>
    </source>
</evidence>
<evidence type="ECO:0000256" key="1">
    <source>
        <dbReference type="ARBA" id="ARBA00004147"/>
    </source>
</evidence>
<dbReference type="SUPFAM" id="SSF50022">
    <property type="entry name" value="ISP domain"/>
    <property type="match status" value="1"/>
</dbReference>
<gene>
    <name evidence="19" type="primary">rex</name>
</gene>
<organism evidence="19">
    <name type="scientific">Human T-cell leukemia virus 2</name>
    <name type="common">HTLV-2</name>
    <dbReference type="NCBI Taxonomy" id="11909"/>
    <lineage>
        <taxon>Viruses</taxon>
        <taxon>Riboviria</taxon>
        <taxon>Pararnavirae</taxon>
        <taxon>Artverviricota</taxon>
        <taxon>Revtraviricetes</taxon>
        <taxon>Ortervirales</taxon>
        <taxon>Retroviridae</taxon>
        <taxon>Orthoretrovirinae</taxon>
        <taxon>Deltaretrovirus</taxon>
        <taxon>Deltaretrovirus priTlym2</taxon>
        <taxon>Primate T-lymphotropic virus 2</taxon>
    </lineage>
</organism>
<evidence type="ECO:0000256" key="15">
    <source>
        <dbReference type="ARBA" id="ARBA00023163"/>
    </source>
</evidence>
<proteinExistence type="inferred from homology"/>
<evidence type="ECO:0000256" key="4">
    <source>
        <dbReference type="ARBA" id="ARBA00022504"/>
    </source>
</evidence>
<dbReference type="EMBL" id="X89270">
    <property type="protein sequence ID" value="CAA61542.1"/>
    <property type="molecule type" value="Genomic_DNA"/>
</dbReference>
<sequence length="376" mass="42282">MPKTRRQRTRRARRNRPPTPWAHSQGFGQSLLYGYPVYVFGDCVQADWCPVSGGLCSTRLHRHALLATCPEHQLTWDPIDGRVVSSPLQYLIPRLPSFPTQRTAKTLKVLTPPTTPVSPKVPPAFFQSMRKHTPYRNGCLEPTLGDQLPSLAFPEPGLRPQNIYTTWGKTVVCLYLFQLSPPMTWPLIPHVIFCHPRQLGAFLTKVPLKRLEELLYKMFLHTGTVIVLPEDDLPTTMFQPVRAPCIQTAWCTGLLPYHSILTTPGLIWTFNDGSPMISGPCPKAGQPSLVVQSSLLIFKKFQTKASHPSYLLPHQLIQYSSFHNLHLLFDEYTNIPVSILFNKGEADDNGDQPPEPAAQGESSTQKVRPSHTNNPK</sequence>
<evidence type="ECO:0000256" key="8">
    <source>
        <dbReference type="ARBA" id="ARBA00022723"/>
    </source>
</evidence>
<feature type="compositionally biased region" description="Basic residues" evidence="18">
    <location>
        <begin position="1"/>
        <end position="16"/>
    </location>
</feature>
<keyword evidence="16" id="KW-1035">Host cytoplasm</keyword>
<dbReference type="PIR" id="A48751">
    <property type="entry name" value="A48751"/>
</dbReference>
<keyword evidence="5" id="KW-0597">Phosphoprotein</keyword>
<evidence type="ECO:0000256" key="11">
    <source>
        <dbReference type="ARBA" id="ARBA00023015"/>
    </source>
</evidence>
<evidence type="ECO:0000256" key="5">
    <source>
        <dbReference type="ARBA" id="ARBA00022553"/>
    </source>
</evidence>
<comment type="subcellular location">
    <subcellularLocation>
        <location evidence="2">Host cytoplasm</location>
    </subcellularLocation>
    <subcellularLocation>
        <location evidence="1">Host nucleus</location>
    </subcellularLocation>
</comment>
<keyword evidence="11" id="KW-0805">Transcription regulation</keyword>
<evidence type="ECO:0000256" key="13">
    <source>
        <dbReference type="ARBA" id="ARBA00023125"/>
    </source>
</evidence>
<dbReference type="GO" id="GO:0039646">
    <property type="term" value="P:symbiont-mediated perturbation of host cell cycle G0/G1 transition checkpoint"/>
    <property type="evidence" value="ECO:0007669"/>
    <property type="project" value="UniProtKB-KW"/>
</dbReference>
<dbReference type="GO" id="GO:0030430">
    <property type="term" value="C:host cell cytoplasm"/>
    <property type="evidence" value="ECO:0007669"/>
    <property type="project" value="UniProtKB-SubCell"/>
</dbReference>
<evidence type="ECO:0000256" key="7">
    <source>
        <dbReference type="ARBA" id="ARBA00022581"/>
    </source>
</evidence>
<dbReference type="GO" id="GO:0017124">
    <property type="term" value="F:SH3 domain binding"/>
    <property type="evidence" value="ECO:0007669"/>
    <property type="project" value="UniProtKB-KW"/>
</dbReference>
<accession>Q82347</accession>
<evidence type="ECO:0000256" key="18">
    <source>
        <dbReference type="SAM" id="MobiDB-lite"/>
    </source>
</evidence>
<evidence type="ECO:0000256" key="6">
    <source>
        <dbReference type="ARBA" id="ARBA00022562"/>
    </source>
</evidence>
<evidence type="ECO:0000256" key="10">
    <source>
        <dbReference type="ARBA" id="ARBA00022833"/>
    </source>
</evidence>
<dbReference type="GO" id="GO:0003677">
    <property type="term" value="F:DNA binding"/>
    <property type="evidence" value="ECO:0007669"/>
    <property type="project" value="UniProtKB-KW"/>
</dbReference>
<evidence type="ECO:0000313" key="19">
    <source>
        <dbReference type="EMBL" id="CAA61542.1"/>
    </source>
</evidence>
<keyword evidence="13" id="KW-0238">DNA-binding</keyword>
<dbReference type="InterPro" id="IPR004120">
    <property type="entry name" value="Tax"/>
</dbReference>
<dbReference type="GO" id="GO:0042025">
    <property type="term" value="C:host cell nucleus"/>
    <property type="evidence" value="ECO:0007669"/>
    <property type="project" value="UniProtKB-SubCell"/>
</dbReference>
<name>Q82347_HTLV2</name>
<dbReference type="Pfam" id="PF02959">
    <property type="entry name" value="Tax"/>
    <property type="match status" value="1"/>
</dbReference>
<keyword evidence="15" id="KW-0804">Transcription</keyword>